<protein>
    <submittedName>
        <fullName evidence="2">Uncharacterized protein</fullName>
    </submittedName>
</protein>
<sequence>MGVKGRILLNLISFAGCFNLCKCLKEKTTYLLCTAMGCLGVSALIHLVKEACSGDTTSGAFWGMGNGFGCGVGWDPGFGPEVIGYVGAGCGPEIARSSGLLNLRNGSASGWSNIIGPYISGIQQKALGRVSISKLGDLFNLSEMPRVLDHLQEFGADLLHPPEEVAIVLAHTLSKKIYKEINSAHNKTKDSELKLQYNSCAEDAIRDIEQSKKRFKNNDDNK</sequence>
<dbReference type="OrthoDB" id="10346700at2759"/>
<dbReference type="EMBL" id="WJXA01000011">
    <property type="protein sequence ID" value="KAF7127276.1"/>
    <property type="molecule type" value="Genomic_DNA"/>
</dbReference>
<name>A0A834G6A3_RHOSS</name>
<gene>
    <name evidence="2" type="ORF">RHSIM_Rhsim11G0026500</name>
</gene>
<feature type="chain" id="PRO_5032747319" evidence="1">
    <location>
        <begin position="24"/>
        <end position="222"/>
    </location>
</feature>
<feature type="signal peptide" evidence="1">
    <location>
        <begin position="1"/>
        <end position="23"/>
    </location>
</feature>
<evidence type="ECO:0000256" key="1">
    <source>
        <dbReference type="SAM" id="SignalP"/>
    </source>
</evidence>
<proteinExistence type="predicted"/>
<dbReference type="InterPro" id="IPR037735">
    <property type="entry name" value="AS8-like"/>
</dbReference>
<evidence type="ECO:0000313" key="3">
    <source>
        <dbReference type="Proteomes" id="UP000626092"/>
    </source>
</evidence>
<accession>A0A834G6A3</accession>
<dbReference type="PROSITE" id="PS51257">
    <property type="entry name" value="PROKAR_LIPOPROTEIN"/>
    <property type="match status" value="1"/>
</dbReference>
<evidence type="ECO:0000313" key="2">
    <source>
        <dbReference type="EMBL" id="KAF7127276.1"/>
    </source>
</evidence>
<comment type="caution">
    <text evidence="2">The sequence shown here is derived from an EMBL/GenBank/DDBJ whole genome shotgun (WGS) entry which is preliminary data.</text>
</comment>
<keyword evidence="3" id="KW-1185">Reference proteome</keyword>
<dbReference type="PANTHER" id="PTHR36778:SF1">
    <property type="entry name" value="CADMIUM-INDUCED PROTEIN AS8"/>
    <property type="match status" value="1"/>
</dbReference>
<keyword evidence="1" id="KW-0732">Signal</keyword>
<reference evidence="2" key="1">
    <citation type="submission" date="2019-11" db="EMBL/GenBank/DDBJ databases">
        <authorList>
            <person name="Liu Y."/>
            <person name="Hou J."/>
            <person name="Li T.-Q."/>
            <person name="Guan C.-H."/>
            <person name="Wu X."/>
            <person name="Wu H.-Z."/>
            <person name="Ling F."/>
            <person name="Zhang R."/>
            <person name="Shi X.-G."/>
            <person name="Ren J.-P."/>
            <person name="Chen E.-F."/>
            <person name="Sun J.-M."/>
        </authorList>
    </citation>
    <scope>NUCLEOTIDE SEQUENCE</scope>
    <source>
        <strain evidence="2">Adult_tree_wgs_1</strain>
        <tissue evidence="2">Leaves</tissue>
    </source>
</reference>
<dbReference type="Proteomes" id="UP000626092">
    <property type="component" value="Unassembled WGS sequence"/>
</dbReference>
<dbReference type="PANTHER" id="PTHR36778">
    <property type="entry name" value="CADMIUM-INDUCED PROTEIN AS8"/>
    <property type="match status" value="1"/>
</dbReference>
<dbReference type="AlphaFoldDB" id="A0A834G6A3"/>
<organism evidence="2 3">
    <name type="scientific">Rhododendron simsii</name>
    <name type="common">Sims's rhododendron</name>
    <dbReference type="NCBI Taxonomy" id="118357"/>
    <lineage>
        <taxon>Eukaryota</taxon>
        <taxon>Viridiplantae</taxon>
        <taxon>Streptophyta</taxon>
        <taxon>Embryophyta</taxon>
        <taxon>Tracheophyta</taxon>
        <taxon>Spermatophyta</taxon>
        <taxon>Magnoliopsida</taxon>
        <taxon>eudicotyledons</taxon>
        <taxon>Gunneridae</taxon>
        <taxon>Pentapetalae</taxon>
        <taxon>asterids</taxon>
        <taxon>Ericales</taxon>
        <taxon>Ericaceae</taxon>
        <taxon>Ericoideae</taxon>
        <taxon>Rhodoreae</taxon>
        <taxon>Rhododendron</taxon>
    </lineage>
</organism>